<protein>
    <recommendedName>
        <fullName evidence="4">Phage integrase, N-terminal SAM-like domain</fullName>
    </recommendedName>
</protein>
<name>A0A1H7TPL2_9ACTN</name>
<dbReference type="GO" id="GO:0003677">
    <property type="term" value="F:DNA binding"/>
    <property type="evidence" value="ECO:0007669"/>
    <property type="project" value="UniProtKB-KW"/>
</dbReference>
<dbReference type="OrthoDB" id="3216862at2"/>
<dbReference type="AlphaFoldDB" id="A0A1H7TPL2"/>
<proteinExistence type="predicted"/>
<evidence type="ECO:0008006" key="4">
    <source>
        <dbReference type="Google" id="ProtNLM"/>
    </source>
</evidence>
<sequence>MPRKKLPAPYDGMLAAYACALAAAPLAESSKATYLSRVRRFLAWTAEAAGGADRLADTGAAVCAARDYRRHLQDVRYAPATIDNVLAAVDDFCARRGLGVSGAVRARAQSSEASTSR</sequence>
<dbReference type="RefSeq" id="WP_055502675.1">
    <property type="nucleotide sequence ID" value="NZ_BBZG01000001.1"/>
</dbReference>
<dbReference type="Proteomes" id="UP000198953">
    <property type="component" value="Unassembled WGS sequence"/>
</dbReference>
<gene>
    <name evidence="2" type="ORF">SAMN05660976_03604</name>
</gene>
<evidence type="ECO:0000256" key="1">
    <source>
        <dbReference type="ARBA" id="ARBA00023125"/>
    </source>
</evidence>
<keyword evidence="1" id="KW-0238">DNA-binding</keyword>
<keyword evidence="3" id="KW-1185">Reference proteome</keyword>
<dbReference type="InterPro" id="IPR010998">
    <property type="entry name" value="Integrase_recombinase_N"/>
</dbReference>
<evidence type="ECO:0000313" key="3">
    <source>
        <dbReference type="Proteomes" id="UP000198953"/>
    </source>
</evidence>
<evidence type="ECO:0000313" key="2">
    <source>
        <dbReference type="EMBL" id="SEL86790.1"/>
    </source>
</evidence>
<organism evidence="2 3">
    <name type="scientific">Nonomuraea pusilla</name>
    <dbReference type="NCBI Taxonomy" id="46177"/>
    <lineage>
        <taxon>Bacteria</taxon>
        <taxon>Bacillati</taxon>
        <taxon>Actinomycetota</taxon>
        <taxon>Actinomycetes</taxon>
        <taxon>Streptosporangiales</taxon>
        <taxon>Streptosporangiaceae</taxon>
        <taxon>Nonomuraea</taxon>
    </lineage>
</organism>
<dbReference type="Gene3D" id="1.10.150.130">
    <property type="match status" value="1"/>
</dbReference>
<dbReference type="STRING" id="46177.SAMN05660976_03604"/>
<reference evidence="2 3" key="1">
    <citation type="submission" date="2016-10" db="EMBL/GenBank/DDBJ databases">
        <authorList>
            <person name="de Groot N.N."/>
        </authorList>
    </citation>
    <scope>NUCLEOTIDE SEQUENCE [LARGE SCALE GENOMIC DNA]</scope>
    <source>
        <strain evidence="2 3">DSM 43357</strain>
    </source>
</reference>
<accession>A0A1H7TPL2</accession>
<dbReference type="EMBL" id="FOBF01000007">
    <property type="protein sequence ID" value="SEL86790.1"/>
    <property type="molecule type" value="Genomic_DNA"/>
</dbReference>